<feature type="compositionally biased region" description="Gly residues" evidence="3">
    <location>
        <begin position="344"/>
        <end position="353"/>
    </location>
</feature>
<dbReference type="EMBL" id="AAQR03085474">
    <property type="status" value="NOT_ANNOTATED_CDS"/>
    <property type="molecule type" value="Genomic_DNA"/>
</dbReference>
<reference evidence="6" key="1">
    <citation type="submission" date="2011-03" db="EMBL/GenBank/DDBJ databases">
        <title>Version 3 of the genome sequence of Otolemur garnettii (Bushbaby).</title>
        <authorList>
            <consortium name="The Broad Institute Genome Sequencing Platform"/>
            <person name="Di Palma F."/>
            <person name="Johnson J."/>
            <person name="Lander E.S."/>
            <person name="Lindblad-Toh K."/>
            <person name="Jaffe D.B."/>
            <person name="Gnerre S."/>
            <person name="MacCallum I."/>
            <person name="Przybylski D."/>
            <person name="Ribeiro F.J."/>
            <person name="Burton J.N."/>
            <person name="Walker B.J."/>
            <person name="Sharpe T."/>
            <person name="Hall G."/>
        </authorList>
    </citation>
    <scope>NUCLEOTIDE SEQUENCE [LARGE SCALE GENOMIC DNA]</scope>
</reference>
<evidence type="ECO:0000256" key="2">
    <source>
        <dbReference type="ARBA" id="ARBA00023242"/>
    </source>
</evidence>
<dbReference type="EMBL" id="AAQR03085473">
    <property type="status" value="NOT_ANNOTATED_CDS"/>
    <property type="molecule type" value="Genomic_DNA"/>
</dbReference>
<feature type="region of interest" description="Disordered" evidence="3">
    <location>
        <begin position="324"/>
        <end position="388"/>
    </location>
</feature>
<proteinExistence type="predicted"/>
<dbReference type="SMART" id="SM01025">
    <property type="entry name" value="BEN"/>
    <property type="match status" value="2"/>
</dbReference>
<dbReference type="GeneTree" id="ENSGT00940000163807"/>
<evidence type="ECO:0000259" key="4">
    <source>
        <dbReference type="PROSITE" id="PS51457"/>
    </source>
</evidence>
<feature type="compositionally biased region" description="Low complexity" evidence="3">
    <location>
        <begin position="332"/>
        <end position="343"/>
    </location>
</feature>
<dbReference type="PANTHER" id="PTHR47305">
    <property type="entry name" value="BEN DOMAIN-CONTAINING PROTEIN 2"/>
    <property type="match status" value="1"/>
</dbReference>
<reference evidence="5" key="2">
    <citation type="submission" date="2025-08" db="UniProtKB">
        <authorList>
            <consortium name="Ensembl"/>
        </authorList>
    </citation>
    <scope>IDENTIFICATION</scope>
</reference>
<feature type="compositionally biased region" description="Polar residues" evidence="3">
    <location>
        <begin position="357"/>
        <end position="375"/>
    </location>
</feature>
<feature type="domain" description="BEN" evidence="4">
    <location>
        <begin position="218"/>
        <end position="315"/>
    </location>
</feature>
<dbReference type="Pfam" id="PF10523">
    <property type="entry name" value="BEN"/>
    <property type="match status" value="1"/>
</dbReference>
<sequence>PETKKEPPAWGNPVEASRLLQQQDQRASPPLPRIVSAHSLNPHFLQANSFPILSKLSCFVNEGENNTSGEISPFQAPPAVPTALLSQAPGLPNNPNMVNYSGLAENENMSRGMTSSFCIRPNSEMPVSEEIGGNRTGRMNYPTLFRNNSGQDSAYSPLSTPSTGLSNLFIIIENPSETSMENNSGTVNSSVLDNDCGPHATSPSISIPPSFAYLGDPRRKVRVLQAHLVAAQKKIRPEHAACYLVRVLFSKEVLINSSVGVNVQGRQPLDPNKLAAIREYLAVVFRSYDLREYGRDWKACLFNINSLIRYLYYKYRRASLNNVGRHKHPTNADAAAAASAGQGDESGGDGGEGSSQIVPQASPSSTQESGDSQQRPDAAREGTNEPFADNTAIPYEALDYLGNPRRNIQMPHLVLNVAKGKSSPELAARYLLRNLFTEDVLIRSTVYGDLGHGMSALNTNRINALRGLLHVEYV</sequence>
<dbReference type="InterPro" id="IPR018379">
    <property type="entry name" value="BEN_domain"/>
</dbReference>
<dbReference type="InParanoid" id="H0X7K6"/>
<evidence type="ECO:0000256" key="3">
    <source>
        <dbReference type="SAM" id="MobiDB-lite"/>
    </source>
</evidence>
<dbReference type="HOGENOM" id="CLU_014591_0_0_1"/>
<evidence type="ECO:0000256" key="1">
    <source>
        <dbReference type="ARBA" id="ARBA00004123"/>
    </source>
</evidence>
<evidence type="ECO:0000313" key="5">
    <source>
        <dbReference type="Ensembl" id="ENSOGAP00000011395.2"/>
    </source>
</evidence>
<dbReference type="AlphaFoldDB" id="H0X7K6"/>
<evidence type="ECO:0000313" key="6">
    <source>
        <dbReference type="Proteomes" id="UP000005225"/>
    </source>
</evidence>
<dbReference type="PANTHER" id="PTHR47305:SF3">
    <property type="entry name" value="BEN DOMAIN-CONTAINING PROTEIN 2"/>
    <property type="match status" value="1"/>
</dbReference>
<name>H0X7K6_OTOGA</name>
<feature type="domain" description="BEN" evidence="4">
    <location>
        <begin position="405"/>
        <end position="474"/>
    </location>
</feature>
<dbReference type="OMA" id="ETMNYPT"/>
<dbReference type="GO" id="GO:0003677">
    <property type="term" value="F:DNA binding"/>
    <property type="evidence" value="ECO:0007669"/>
    <property type="project" value="InterPro"/>
</dbReference>
<dbReference type="GO" id="GO:0005634">
    <property type="term" value="C:nucleus"/>
    <property type="evidence" value="ECO:0007669"/>
    <property type="project" value="UniProtKB-SubCell"/>
</dbReference>
<dbReference type="PROSITE" id="PS51457">
    <property type="entry name" value="BEN"/>
    <property type="match status" value="2"/>
</dbReference>
<protein>
    <recommendedName>
        <fullName evidence="4">BEN domain-containing protein</fullName>
    </recommendedName>
</protein>
<reference evidence="5" key="3">
    <citation type="submission" date="2025-09" db="UniProtKB">
        <authorList>
            <consortium name="Ensembl"/>
        </authorList>
    </citation>
    <scope>IDENTIFICATION</scope>
</reference>
<keyword evidence="2" id="KW-0539">Nucleus</keyword>
<dbReference type="STRING" id="30611.ENSOGAP00000011395"/>
<comment type="subcellular location">
    <subcellularLocation>
        <location evidence="1">Nucleus</location>
    </subcellularLocation>
</comment>
<dbReference type="eggNOG" id="ENOG502QW8J">
    <property type="taxonomic scope" value="Eukaryota"/>
</dbReference>
<dbReference type="Ensembl" id="ENSOGAT00000012719.2">
    <property type="protein sequence ID" value="ENSOGAP00000011395.2"/>
    <property type="gene ID" value="ENSOGAG00000012713.2"/>
</dbReference>
<dbReference type="Proteomes" id="UP000005225">
    <property type="component" value="Unassembled WGS sequence"/>
</dbReference>
<accession>H0X7K6</accession>
<dbReference type="FunCoup" id="H0X7K6">
    <property type="interactions" value="1"/>
</dbReference>
<organism evidence="5 6">
    <name type="scientific">Otolemur garnettii</name>
    <name type="common">Small-eared galago</name>
    <name type="synonym">Garnett's greater bushbaby</name>
    <dbReference type="NCBI Taxonomy" id="30611"/>
    <lineage>
        <taxon>Eukaryota</taxon>
        <taxon>Metazoa</taxon>
        <taxon>Chordata</taxon>
        <taxon>Craniata</taxon>
        <taxon>Vertebrata</taxon>
        <taxon>Euteleostomi</taxon>
        <taxon>Mammalia</taxon>
        <taxon>Eutheria</taxon>
        <taxon>Euarchontoglires</taxon>
        <taxon>Primates</taxon>
        <taxon>Strepsirrhini</taxon>
        <taxon>Lorisiformes</taxon>
        <taxon>Galagidae</taxon>
        <taxon>Otolemur</taxon>
    </lineage>
</organism>
<keyword evidence="6" id="KW-1185">Reference proteome</keyword>